<evidence type="ECO:0000313" key="2">
    <source>
        <dbReference type="Proteomes" id="UP001595443"/>
    </source>
</evidence>
<dbReference type="Pfam" id="PF04883">
    <property type="entry name" value="HK97-gp10_like"/>
    <property type="match status" value="1"/>
</dbReference>
<dbReference type="InterPro" id="IPR010064">
    <property type="entry name" value="HK97-gp10_tail"/>
</dbReference>
<name>A0ABV7AFB8_9RHOB</name>
<proteinExistence type="predicted"/>
<keyword evidence="2" id="KW-1185">Reference proteome</keyword>
<accession>A0ABV7AFB8</accession>
<sequence>MSQSKSLTGQSRLLSKRLSAIPEAVVRDVQPALIKGAEEVAANMRALVPVDTGALKDSITVTAPGQSTPAYAEGGGKRTAGSNQALVTAGNEKVRHGHLQEFGTVKQEAQPFLRPGFRLAKPKALRRIQRAIGQAVRKAAEGKA</sequence>
<dbReference type="EMBL" id="JBHRSK010000004">
    <property type="protein sequence ID" value="MFC2967717.1"/>
    <property type="molecule type" value="Genomic_DNA"/>
</dbReference>
<comment type="caution">
    <text evidence="1">The sequence shown here is derived from an EMBL/GenBank/DDBJ whole genome shotgun (WGS) entry which is preliminary data.</text>
</comment>
<gene>
    <name evidence="1" type="ORF">ACFOES_06400</name>
</gene>
<evidence type="ECO:0000313" key="1">
    <source>
        <dbReference type="EMBL" id="MFC2967717.1"/>
    </source>
</evidence>
<organism evidence="1 2">
    <name type="scientific">Acidimangrovimonas pyrenivorans</name>
    <dbReference type="NCBI Taxonomy" id="2030798"/>
    <lineage>
        <taxon>Bacteria</taxon>
        <taxon>Pseudomonadati</taxon>
        <taxon>Pseudomonadota</taxon>
        <taxon>Alphaproteobacteria</taxon>
        <taxon>Rhodobacterales</taxon>
        <taxon>Paracoccaceae</taxon>
        <taxon>Acidimangrovimonas</taxon>
    </lineage>
</organism>
<protein>
    <submittedName>
        <fullName evidence="1">HK97-gp10 family putative phage morphogenesis protein</fullName>
    </submittedName>
</protein>
<dbReference type="NCBIfam" id="TIGR01725">
    <property type="entry name" value="phge_HK97_gp10"/>
    <property type="match status" value="1"/>
</dbReference>
<reference evidence="2" key="1">
    <citation type="journal article" date="2019" name="Int. J. Syst. Evol. Microbiol.">
        <title>The Global Catalogue of Microorganisms (GCM) 10K type strain sequencing project: providing services to taxonomists for standard genome sequencing and annotation.</title>
        <authorList>
            <consortium name="The Broad Institute Genomics Platform"/>
            <consortium name="The Broad Institute Genome Sequencing Center for Infectious Disease"/>
            <person name="Wu L."/>
            <person name="Ma J."/>
        </authorList>
    </citation>
    <scope>NUCLEOTIDE SEQUENCE [LARGE SCALE GENOMIC DNA]</scope>
    <source>
        <strain evidence="2">KCTC 62192</strain>
    </source>
</reference>
<dbReference type="RefSeq" id="WP_377832365.1">
    <property type="nucleotide sequence ID" value="NZ_JBHRSK010000004.1"/>
</dbReference>
<dbReference type="Proteomes" id="UP001595443">
    <property type="component" value="Unassembled WGS sequence"/>
</dbReference>